<keyword evidence="3" id="KW-0862">Zinc</keyword>
<dbReference type="GO" id="GO:0045892">
    <property type="term" value="P:negative regulation of DNA-templated transcription"/>
    <property type="evidence" value="ECO:0007669"/>
    <property type="project" value="TreeGrafter"/>
</dbReference>
<keyword evidence="10" id="KW-1185">Reference proteome</keyword>
<dbReference type="RefSeq" id="WP_147084407.1">
    <property type="nucleotide sequence ID" value="NZ_VOQR01000002.1"/>
</dbReference>
<feature type="region of interest" description="Disordered" evidence="8">
    <location>
        <begin position="153"/>
        <end position="191"/>
    </location>
</feature>
<dbReference type="InterPro" id="IPR036388">
    <property type="entry name" value="WH-like_DNA-bd_sf"/>
</dbReference>
<dbReference type="OrthoDB" id="8659436at2"/>
<organism evidence="9 10">
    <name type="scientific">Sphingomonas ginsenosidivorax</name>
    <dbReference type="NCBI Taxonomy" id="862135"/>
    <lineage>
        <taxon>Bacteria</taxon>
        <taxon>Pseudomonadati</taxon>
        <taxon>Pseudomonadota</taxon>
        <taxon>Alphaproteobacteria</taxon>
        <taxon>Sphingomonadales</taxon>
        <taxon>Sphingomonadaceae</taxon>
        <taxon>Sphingomonas</taxon>
    </lineage>
</organism>
<keyword evidence="5" id="KW-0238">DNA-binding</keyword>
<dbReference type="Gene3D" id="1.10.10.10">
    <property type="entry name" value="Winged helix-like DNA-binding domain superfamily/Winged helix DNA-binding domain"/>
    <property type="match status" value="1"/>
</dbReference>
<sequence>MTRRQFVDADRCPEKKAQTDELRRELARRGCRATPERELIASIVREAVDHPDVNEIHRRGQLVQRGLSVATVYRTVKLLASLGIFIRHRFGNGRTRYEFAAAGHHDHLIDIETGQIVEFRDPQLAAMQSRLARKMGYEIVSYRLEVFAAKRKTPNNKTERTSLPAPTKAGTRLTLKPMVHASRSHHNSKGP</sequence>
<keyword evidence="7" id="KW-0479">Metal-binding</keyword>
<dbReference type="Proteomes" id="UP000321250">
    <property type="component" value="Unassembled WGS sequence"/>
</dbReference>
<dbReference type="GO" id="GO:1900376">
    <property type="term" value="P:regulation of secondary metabolite biosynthetic process"/>
    <property type="evidence" value="ECO:0007669"/>
    <property type="project" value="TreeGrafter"/>
</dbReference>
<dbReference type="PANTHER" id="PTHR33202">
    <property type="entry name" value="ZINC UPTAKE REGULATION PROTEIN"/>
    <property type="match status" value="1"/>
</dbReference>
<evidence type="ECO:0000313" key="10">
    <source>
        <dbReference type="Proteomes" id="UP000321250"/>
    </source>
</evidence>
<keyword evidence="2" id="KW-0678">Repressor</keyword>
<dbReference type="PANTHER" id="PTHR33202:SF7">
    <property type="entry name" value="FERRIC UPTAKE REGULATION PROTEIN"/>
    <property type="match status" value="1"/>
</dbReference>
<gene>
    <name evidence="9" type="ORF">FSB78_18755</name>
</gene>
<evidence type="ECO:0000256" key="8">
    <source>
        <dbReference type="SAM" id="MobiDB-lite"/>
    </source>
</evidence>
<dbReference type="SUPFAM" id="SSF46785">
    <property type="entry name" value="Winged helix' DNA-binding domain"/>
    <property type="match status" value="1"/>
</dbReference>
<evidence type="ECO:0000256" key="3">
    <source>
        <dbReference type="ARBA" id="ARBA00022833"/>
    </source>
</evidence>
<feature type="binding site" evidence="7">
    <location>
        <position position="106"/>
    </location>
    <ligand>
        <name>Fe cation</name>
        <dbReference type="ChEBI" id="CHEBI:24875"/>
    </ligand>
</feature>
<dbReference type="InterPro" id="IPR043135">
    <property type="entry name" value="Fur_C"/>
</dbReference>
<evidence type="ECO:0000256" key="6">
    <source>
        <dbReference type="ARBA" id="ARBA00023163"/>
    </source>
</evidence>
<dbReference type="GO" id="GO:0003700">
    <property type="term" value="F:DNA-binding transcription factor activity"/>
    <property type="evidence" value="ECO:0007669"/>
    <property type="project" value="InterPro"/>
</dbReference>
<dbReference type="InterPro" id="IPR036390">
    <property type="entry name" value="WH_DNA-bd_sf"/>
</dbReference>
<evidence type="ECO:0000256" key="7">
    <source>
        <dbReference type="PIRSR" id="PIRSR602481-2"/>
    </source>
</evidence>
<dbReference type="GO" id="GO:0008270">
    <property type="term" value="F:zinc ion binding"/>
    <property type="evidence" value="ECO:0007669"/>
    <property type="project" value="TreeGrafter"/>
</dbReference>
<keyword evidence="7" id="KW-0408">Iron</keyword>
<dbReference type="InterPro" id="IPR002481">
    <property type="entry name" value="FUR"/>
</dbReference>
<reference evidence="9 10" key="1">
    <citation type="journal article" date="2013" name="Antonie Van Leeuwenhoek">
        <title>Sphingomonas ginsenosidivorax sp. nov., with the ability to transform ginsenosides.</title>
        <authorList>
            <person name="Jin X.F."/>
            <person name="Kim J.K."/>
            <person name="Liu Q.M."/>
            <person name="Kang M.S."/>
            <person name="He D."/>
            <person name="Jin F.X."/>
            <person name="Kim S.C."/>
            <person name="Im W.T."/>
        </authorList>
    </citation>
    <scope>NUCLEOTIDE SEQUENCE [LARGE SCALE GENOMIC DNA]</scope>
    <source>
        <strain evidence="9 10">KHI67</strain>
    </source>
</reference>
<dbReference type="Pfam" id="PF01475">
    <property type="entry name" value="FUR"/>
    <property type="match status" value="1"/>
</dbReference>
<dbReference type="EMBL" id="VOQR01000002">
    <property type="protein sequence ID" value="TXC68016.1"/>
    <property type="molecule type" value="Genomic_DNA"/>
</dbReference>
<dbReference type="AlphaFoldDB" id="A0A5C6U868"/>
<keyword evidence="6" id="KW-0804">Transcription</keyword>
<accession>A0A5C6U868</accession>
<keyword evidence="4" id="KW-0805">Transcription regulation</keyword>
<evidence type="ECO:0000256" key="1">
    <source>
        <dbReference type="ARBA" id="ARBA00007957"/>
    </source>
</evidence>
<comment type="cofactor">
    <cofactor evidence="7">
        <name>Mn(2+)</name>
        <dbReference type="ChEBI" id="CHEBI:29035"/>
    </cofactor>
    <cofactor evidence="7">
        <name>Fe(2+)</name>
        <dbReference type="ChEBI" id="CHEBI:29033"/>
    </cofactor>
    <text evidence="7">Binds 1 Mn(2+) or Fe(2+) ion per subunit.</text>
</comment>
<comment type="similarity">
    <text evidence="1">Belongs to the Fur family.</text>
</comment>
<evidence type="ECO:0000313" key="9">
    <source>
        <dbReference type="EMBL" id="TXC68016.1"/>
    </source>
</evidence>
<dbReference type="Gene3D" id="3.30.1490.190">
    <property type="match status" value="1"/>
</dbReference>
<dbReference type="CDD" id="cd07153">
    <property type="entry name" value="Fur_like"/>
    <property type="match status" value="1"/>
</dbReference>
<dbReference type="GO" id="GO:0000976">
    <property type="term" value="F:transcription cis-regulatory region binding"/>
    <property type="evidence" value="ECO:0007669"/>
    <property type="project" value="TreeGrafter"/>
</dbReference>
<evidence type="ECO:0000256" key="2">
    <source>
        <dbReference type="ARBA" id="ARBA00022491"/>
    </source>
</evidence>
<evidence type="ECO:0000256" key="5">
    <source>
        <dbReference type="ARBA" id="ARBA00023125"/>
    </source>
</evidence>
<feature type="compositionally biased region" description="Basic residues" evidence="8">
    <location>
        <begin position="182"/>
        <end position="191"/>
    </location>
</feature>
<feature type="binding site" evidence="7">
    <location>
        <position position="104"/>
    </location>
    <ligand>
        <name>Fe cation</name>
        <dbReference type="ChEBI" id="CHEBI:24875"/>
    </ligand>
</feature>
<name>A0A5C6U868_9SPHN</name>
<proteinExistence type="inferred from homology"/>
<protein>
    <submittedName>
        <fullName evidence="9">Transcriptional repressor</fullName>
    </submittedName>
</protein>
<comment type="caution">
    <text evidence="9">The sequence shown here is derived from an EMBL/GenBank/DDBJ whole genome shotgun (WGS) entry which is preliminary data.</text>
</comment>
<evidence type="ECO:0000256" key="4">
    <source>
        <dbReference type="ARBA" id="ARBA00023015"/>
    </source>
</evidence>